<dbReference type="RefSeq" id="WP_135371141.1">
    <property type="nucleotide sequence ID" value="NZ_RKLY01000002.1"/>
</dbReference>
<organism evidence="2 3">
    <name type="scientific">Companilactobacillus suantsaicola</name>
    <dbReference type="NCBI Taxonomy" id="2487723"/>
    <lineage>
        <taxon>Bacteria</taxon>
        <taxon>Bacillati</taxon>
        <taxon>Bacillota</taxon>
        <taxon>Bacilli</taxon>
        <taxon>Lactobacillales</taxon>
        <taxon>Lactobacillaceae</taxon>
        <taxon>Companilactobacillus</taxon>
    </lineage>
</organism>
<keyword evidence="3" id="KW-1185">Reference proteome</keyword>
<dbReference type="OrthoDB" id="3784230at2"/>
<evidence type="ECO:0000313" key="3">
    <source>
        <dbReference type="Proteomes" id="UP000298021"/>
    </source>
</evidence>
<evidence type="ECO:0000313" key="2">
    <source>
        <dbReference type="EMBL" id="TGD25107.1"/>
    </source>
</evidence>
<feature type="domain" description="Competence protein CoiA nuclease-like" evidence="1">
    <location>
        <begin position="55"/>
        <end position="196"/>
    </location>
</feature>
<dbReference type="Proteomes" id="UP000298021">
    <property type="component" value="Unassembled WGS sequence"/>
</dbReference>
<dbReference type="Pfam" id="PF06054">
    <property type="entry name" value="CoiA_nuc"/>
    <property type="match status" value="1"/>
</dbReference>
<accession>A0A4Z0JPS0</accession>
<proteinExistence type="predicted"/>
<dbReference type="EMBL" id="RKLY01000002">
    <property type="protein sequence ID" value="TGD25107.1"/>
    <property type="molecule type" value="Genomic_DNA"/>
</dbReference>
<dbReference type="AlphaFoldDB" id="A0A4Z0JPS0"/>
<comment type="caution">
    <text evidence="2">The sequence shown here is derived from an EMBL/GenBank/DDBJ whole genome shotgun (WGS) entry which is preliminary data.</text>
</comment>
<sequence>MYAALNESGKLIVAREANSQIDYFCCDCHQKVKLITTASRKYFRHKNKNDNDINERDIHFQGKQILFSLLKLLKPKKLLKEFYLPTIQQRPDLLMNQTAFEYQCARINVKTLNSRIRGYQQIGLNSIWVLGGHYLNRKLTKEHLKFISYSQIFGYFILMLDSSQNRLVLYHHIYFLGPFNKIYYQKKYFQHDNLFQLFVFHPQKPEIAKIKMNDYLIEKLRHKLDAKSQKIKMDFYTVNQQTVEEFLLGQSFTAEAPIYKTPAWQRRCGEKPQLLLQPSLRIKRADLYN</sequence>
<protein>
    <recommendedName>
        <fullName evidence="1">Competence protein CoiA nuclease-like domain-containing protein</fullName>
    </recommendedName>
</protein>
<dbReference type="InterPro" id="IPR010330">
    <property type="entry name" value="CoiA_nuc"/>
</dbReference>
<name>A0A4Z0JPS0_9LACO</name>
<gene>
    <name evidence="2" type="ORF">EGT49_01240</name>
</gene>
<reference evidence="2 3" key="1">
    <citation type="submission" date="2018-10" db="EMBL/GenBank/DDBJ databases">
        <title>Lactobacillus sp. R7 and Lactobacillus sp. R19 isolated from fermented mustard green product of Taiwan.</title>
        <authorList>
            <person name="Lin S.-T."/>
        </authorList>
    </citation>
    <scope>NUCLEOTIDE SEQUENCE [LARGE SCALE GENOMIC DNA]</scope>
    <source>
        <strain evidence="2 3">BCRC 81127</strain>
    </source>
</reference>
<evidence type="ECO:0000259" key="1">
    <source>
        <dbReference type="Pfam" id="PF06054"/>
    </source>
</evidence>